<reference evidence="2" key="1">
    <citation type="submission" date="2010-04" db="EMBL/GenBank/DDBJ databases">
        <authorList>
            <person name="Reid K.E."/>
            <person name="Liao N."/>
            <person name="Chan S."/>
            <person name="Docking R."/>
            <person name="Taylor G."/>
            <person name="Moore R."/>
            <person name="Mayo M."/>
            <person name="Munro S."/>
            <person name="King J."/>
            <person name="Yanchuk A."/>
            <person name="Holt R."/>
            <person name="Jones S."/>
            <person name="Marra M."/>
            <person name="Ritland C.E."/>
            <person name="Ritland K."/>
            <person name="Bohlmann J."/>
        </authorList>
    </citation>
    <scope>NUCLEOTIDE SEQUENCE</scope>
    <source>
        <tissue evidence="2">Bud</tissue>
    </source>
</reference>
<proteinExistence type="evidence at transcript level"/>
<evidence type="ECO:0000256" key="1">
    <source>
        <dbReference type="SAM" id="Phobius"/>
    </source>
</evidence>
<keyword evidence="1" id="KW-0812">Transmembrane</keyword>
<keyword evidence="1" id="KW-0472">Membrane</keyword>
<protein>
    <submittedName>
        <fullName evidence="2">Uncharacterized protein</fullName>
    </submittedName>
</protein>
<dbReference type="EMBL" id="BT122964">
    <property type="protein sequence ID" value="ADE76310.1"/>
    <property type="molecule type" value="mRNA"/>
</dbReference>
<feature type="transmembrane region" description="Helical" evidence="1">
    <location>
        <begin position="20"/>
        <end position="39"/>
    </location>
</feature>
<accession>D5A9U1</accession>
<organism evidence="2">
    <name type="scientific">Picea sitchensis</name>
    <name type="common">Sitka spruce</name>
    <name type="synonym">Pinus sitchensis</name>
    <dbReference type="NCBI Taxonomy" id="3332"/>
    <lineage>
        <taxon>Eukaryota</taxon>
        <taxon>Viridiplantae</taxon>
        <taxon>Streptophyta</taxon>
        <taxon>Embryophyta</taxon>
        <taxon>Tracheophyta</taxon>
        <taxon>Spermatophyta</taxon>
        <taxon>Pinopsida</taxon>
        <taxon>Pinidae</taxon>
        <taxon>Conifers I</taxon>
        <taxon>Pinales</taxon>
        <taxon>Pinaceae</taxon>
        <taxon>Picea</taxon>
    </lineage>
</organism>
<keyword evidence="1" id="KW-1133">Transmembrane helix</keyword>
<sequence>MLLLGDGTTRPELYAYEVSLDLLVYLACNTSFFFSIFSLRRVSPPISIILRPLTSPDQENLQ</sequence>
<name>D5A9U1_PICSI</name>
<evidence type="ECO:0000313" key="2">
    <source>
        <dbReference type="EMBL" id="ADE76310.1"/>
    </source>
</evidence>
<dbReference type="AlphaFoldDB" id="D5A9U1"/>